<feature type="compositionally biased region" description="Low complexity" evidence="2">
    <location>
        <begin position="693"/>
        <end position="709"/>
    </location>
</feature>
<feature type="compositionally biased region" description="Polar residues" evidence="2">
    <location>
        <begin position="917"/>
        <end position="928"/>
    </location>
</feature>
<feature type="coiled-coil region" evidence="1">
    <location>
        <begin position="1287"/>
        <end position="1342"/>
    </location>
</feature>
<dbReference type="PANTHER" id="PTHR28260">
    <property type="entry name" value="SPINDLE POLE BODY COMPONENT SPC105"/>
    <property type="match status" value="1"/>
</dbReference>
<feature type="compositionally biased region" description="Basic and acidic residues" evidence="2">
    <location>
        <begin position="1036"/>
        <end position="1049"/>
    </location>
</feature>
<keyword evidence="1" id="KW-0175">Coiled coil</keyword>
<dbReference type="InterPro" id="IPR013253">
    <property type="entry name" value="Spc7_domain"/>
</dbReference>
<proteinExistence type="predicted"/>
<feature type="compositionally biased region" description="Basic residues" evidence="2">
    <location>
        <begin position="929"/>
        <end position="942"/>
    </location>
</feature>
<name>A0A167Q7L5_9HYPO</name>
<dbReference type="Pfam" id="PF08317">
    <property type="entry name" value="Spc7"/>
    <property type="match status" value="1"/>
</dbReference>
<feature type="compositionally biased region" description="Polar residues" evidence="2">
    <location>
        <begin position="310"/>
        <end position="319"/>
    </location>
</feature>
<feature type="compositionally biased region" description="Low complexity" evidence="2">
    <location>
        <begin position="44"/>
        <end position="55"/>
    </location>
</feature>
<dbReference type="SMART" id="SM00787">
    <property type="entry name" value="Spc7"/>
    <property type="match status" value="1"/>
</dbReference>
<feature type="compositionally biased region" description="Low complexity" evidence="2">
    <location>
        <begin position="445"/>
        <end position="455"/>
    </location>
</feature>
<dbReference type="InterPro" id="IPR040850">
    <property type="entry name" value="Knl1_RWD_C"/>
</dbReference>
<evidence type="ECO:0000313" key="4">
    <source>
        <dbReference type="EMBL" id="OAA57375.1"/>
    </source>
</evidence>
<sequence length="1606" mass="173091">MASSQDTTMPATRRARKSISSFSLTKTTDKENATIDVSAPQGFSSTAAAAAAASTSKKKSRSKSMGPGGLDALKSTSGNRRVSLAAPSRPPPRSILKPTMPLLPEIPPRKPRGKGAGAKSSPRRSGDKENDAENSTGGSTKVALRTEEEQHAAAREREERERERERAAREKEVNDHREARRKSLANRRVSFAAEATLHTFHEIDYMQDSTTSTESTTARRASSVAAPSPAPFRAQDLVGSGETLTEKQDGSARLSLPSKDLDTTGDDDNTITSLADQRDASRKARRRSSTGVSAMGFRYSTDALGDQNEDNNTITSTVYDSDGDEVEEDDEDDGDGDGDDNLGDSSDSDSDEGDGATMVTVDADETTSASVMSAMSMRSASPIESTSDLDRALELATQHAGAEAERTRRQRPVDEDEEAIPAIIGWGKKAGKPVPAGPAQTYALQQSPVAASPQSQKEDDDDATMDMDVDMDMDVTAGTGMEMTRAMGGIIRPAQTGQEEEMTMDVTRAYGGIILRQPTVDTESVPSSPMILSGDNTTIGGGPMELTTAMGVIRAAREPDTESVDNEGLEDMSMEMTTVLGGVLGVPSLAANKARRLSRRQTMDKSGGAQAEDDEAPMDMTVAVGKIIDADSAAKTVESEAPPDEETVLPGKAGTKTPAAQRGTAKPASPRKTRTTPRKSGATASPRPPPQPLSRTPTQTTPRRSGSPPKTANKASPGGLSAFRGKGLQRTPLPREGVLDPDGQTDGTPAPPDEQSPSVSAAAPAAPAAPAPSTPSGGSPARFIGSRSKSPKRNVPSAEKSTTPRSPPKPAALFAKSLFAPNLKAGAATPSVVLTPQGRPWQSAFAGAGPASPKITEIFNRRSSLVDTATDFVVGSGQKDGSAGRHGPAVTFEEPPRETSPDEGQTVSGAYDDREATQNLKDLIQNLSPKKKTQPLKGRKSLHVGSAKGLLGKRPFELDADDDDEDEFGGEDLVKRLKGPEPSPVKNIRLQQPPSVMETIGRSSRSRRSPSAATPVAFDLLGKSSGHVFLGSPQRKAAEQDGMVGEKNDTVNTSAQGDVHNNDNSGGGGDDKDDGENERIHLQDFLSMANIHFMELETTKRRATELPGSFKDKHGRVSTDEDGQPKDPKVESLVTSVCKVPLLEMYQHACRELKNYIEEGRSIMREIETETYEDNPPIFHEYTTATPAMRAQMDSQFKNIKIFARLQSKKQWYEWRTKLHEGLQEGMRKTLADLEQDQEVLRQRRTTVDAVYPALLAECETLERERVRLEAFARQLGGPDGPSLVAARLQKRKLQNILDERRRAAAESAAALLESKARVAAMKAEREQYLLELEEAKRIQEERRSWSHQEISSLKAQVDLLEKKSGWSVTGAQGTTLSLAYRREIELVFDVASFRAGQANTQIDLWYLGPRTQDARSRADDLHAGDLAGPEFFLPCIRDHVRSLRQAETHPAHLLKVVRASWDTARQAANQIRHFNLTFPTTTTKTSDTSLAVTVSVLLVPLQTKVEVTLHLRSLGCTVPARAGSTTGTAARLRIAVAAEARVVYGEPFNASKMGEFLSTRIGGRVAPRRHKAVYAGKAAAADRPVEFWVDAVEELRGKLLARGRK</sequence>
<dbReference type="Pfam" id="PF15402">
    <property type="entry name" value="MELT_2"/>
    <property type="match status" value="4"/>
</dbReference>
<evidence type="ECO:0000313" key="5">
    <source>
        <dbReference type="Proteomes" id="UP000076874"/>
    </source>
</evidence>
<feature type="compositionally biased region" description="Low complexity" evidence="2">
    <location>
        <begin position="368"/>
        <end position="381"/>
    </location>
</feature>
<feature type="region of interest" description="Disordered" evidence="2">
    <location>
        <begin position="1"/>
        <end position="187"/>
    </location>
</feature>
<comment type="caution">
    <text evidence="4">The sequence shown here is derived from an EMBL/GenBank/DDBJ whole genome shotgun (WGS) entry which is preliminary data.</text>
</comment>
<dbReference type="InterPro" id="IPR033338">
    <property type="entry name" value="Spc105/Spc7"/>
</dbReference>
<accession>A0A167Q7L5</accession>
<feature type="region of interest" description="Disordered" evidence="2">
    <location>
        <begin position="634"/>
        <end position="814"/>
    </location>
</feature>
<dbReference type="GO" id="GO:0000776">
    <property type="term" value="C:kinetochore"/>
    <property type="evidence" value="ECO:0007669"/>
    <property type="project" value="TreeGrafter"/>
</dbReference>
<feature type="region of interest" description="Disordered" evidence="2">
    <location>
        <begin position="521"/>
        <end position="542"/>
    </location>
</feature>
<feature type="compositionally biased region" description="Basic and acidic residues" evidence="2">
    <location>
        <begin position="144"/>
        <end position="178"/>
    </location>
</feature>
<gene>
    <name evidence="4" type="ORF">SPI_07034</name>
</gene>
<dbReference type="Proteomes" id="UP000076874">
    <property type="component" value="Unassembled WGS sequence"/>
</dbReference>
<feature type="region of interest" description="Disordered" evidence="2">
    <location>
        <begin position="445"/>
        <end position="464"/>
    </location>
</feature>
<protein>
    <submittedName>
        <fullName evidence="4">Chromosome segregation protein</fullName>
    </submittedName>
</protein>
<feature type="region of interest" description="Disordered" evidence="2">
    <location>
        <begin position="875"/>
        <end position="1076"/>
    </location>
</feature>
<feature type="compositionally biased region" description="Acidic residues" evidence="2">
    <location>
        <begin position="321"/>
        <end position="354"/>
    </location>
</feature>
<feature type="compositionally biased region" description="Acidic residues" evidence="2">
    <location>
        <begin position="958"/>
        <end position="970"/>
    </location>
</feature>
<reference evidence="4 5" key="1">
    <citation type="journal article" date="2016" name="Genome Biol. Evol.">
        <title>Divergent and convergent evolution of fungal pathogenicity.</title>
        <authorList>
            <person name="Shang Y."/>
            <person name="Xiao G."/>
            <person name="Zheng P."/>
            <person name="Cen K."/>
            <person name="Zhan S."/>
            <person name="Wang C."/>
        </authorList>
    </citation>
    <scope>NUCLEOTIDE SEQUENCE [LARGE SCALE GENOMIC DNA]</scope>
    <source>
        <strain evidence="4 5">RCEF 264</strain>
    </source>
</reference>
<organism evidence="4 5">
    <name type="scientific">Niveomyces insectorum RCEF 264</name>
    <dbReference type="NCBI Taxonomy" id="1081102"/>
    <lineage>
        <taxon>Eukaryota</taxon>
        <taxon>Fungi</taxon>
        <taxon>Dikarya</taxon>
        <taxon>Ascomycota</taxon>
        <taxon>Pezizomycotina</taxon>
        <taxon>Sordariomycetes</taxon>
        <taxon>Hypocreomycetidae</taxon>
        <taxon>Hypocreales</taxon>
        <taxon>Cordycipitaceae</taxon>
        <taxon>Niveomyces</taxon>
    </lineage>
</organism>
<feature type="region of interest" description="Disordered" evidence="2">
    <location>
        <begin position="1104"/>
        <end position="1129"/>
    </location>
</feature>
<dbReference type="GO" id="GO:0034501">
    <property type="term" value="P:protein localization to kinetochore"/>
    <property type="evidence" value="ECO:0007669"/>
    <property type="project" value="TreeGrafter"/>
</dbReference>
<feature type="domain" description="Spc7 kinetochore protein" evidence="3">
    <location>
        <begin position="1068"/>
        <end position="1390"/>
    </location>
</feature>
<evidence type="ECO:0000256" key="2">
    <source>
        <dbReference type="SAM" id="MobiDB-lite"/>
    </source>
</evidence>
<dbReference type="SMART" id="SM01315">
    <property type="entry name" value="Spc7_N"/>
    <property type="match status" value="1"/>
</dbReference>
<evidence type="ECO:0000256" key="1">
    <source>
        <dbReference type="SAM" id="Coils"/>
    </source>
</evidence>
<dbReference type="Pfam" id="PF18210">
    <property type="entry name" value="Knl1_RWD_C"/>
    <property type="match status" value="1"/>
</dbReference>
<feature type="compositionally biased region" description="Polar residues" evidence="2">
    <location>
        <begin position="1"/>
        <end position="10"/>
    </location>
</feature>
<feature type="region of interest" description="Disordered" evidence="2">
    <location>
        <begin position="204"/>
        <end position="390"/>
    </location>
</feature>
<dbReference type="GO" id="GO:1990758">
    <property type="term" value="P:mitotic sister chromatid biorientation"/>
    <property type="evidence" value="ECO:0007669"/>
    <property type="project" value="TreeGrafter"/>
</dbReference>
<dbReference type="STRING" id="1081102.A0A167Q7L5"/>
<feature type="compositionally biased region" description="Low complexity" evidence="2">
    <location>
        <begin position="209"/>
        <end position="234"/>
    </location>
</feature>
<dbReference type="GO" id="GO:0007094">
    <property type="term" value="P:mitotic spindle assembly checkpoint signaling"/>
    <property type="evidence" value="ECO:0007669"/>
    <property type="project" value="TreeGrafter"/>
</dbReference>
<dbReference type="PANTHER" id="PTHR28260:SF1">
    <property type="entry name" value="SPINDLE POLE BODY COMPONENT SPC105"/>
    <property type="match status" value="1"/>
</dbReference>
<evidence type="ECO:0000259" key="3">
    <source>
        <dbReference type="SMART" id="SM00787"/>
    </source>
</evidence>
<dbReference type="EMBL" id="AZHD01000014">
    <property type="protein sequence ID" value="OAA57375.1"/>
    <property type="molecule type" value="Genomic_DNA"/>
</dbReference>
<feature type="region of interest" description="Disordered" evidence="2">
    <location>
        <begin position="595"/>
        <end position="618"/>
    </location>
</feature>
<dbReference type="OrthoDB" id="5592879at2759"/>
<feature type="compositionally biased region" description="Low complexity" evidence="2">
    <location>
        <begin position="756"/>
        <end position="766"/>
    </location>
</feature>
<keyword evidence="5" id="KW-1185">Reference proteome</keyword>